<organism evidence="3 4">
    <name type="scientific">Motilimonas pumila</name>
    <dbReference type="NCBI Taxonomy" id="2303987"/>
    <lineage>
        <taxon>Bacteria</taxon>
        <taxon>Pseudomonadati</taxon>
        <taxon>Pseudomonadota</taxon>
        <taxon>Gammaproteobacteria</taxon>
        <taxon>Alteromonadales</taxon>
        <taxon>Alteromonadales genera incertae sedis</taxon>
        <taxon>Motilimonas</taxon>
    </lineage>
</organism>
<dbReference type="EMBL" id="QZCH01000005">
    <property type="protein sequence ID" value="RJG49047.1"/>
    <property type="molecule type" value="Genomic_DNA"/>
</dbReference>
<proteinExistence type="predicted"/>
<sequence length="136" mass="15451">MILNYLESGATWLALILAIVAIVFCFLWHKSQQKKIQALEEIIKELIRSKDNLTKQVNELHVGSVGLGKKVFSLNSTIRDSLERQQELVAHDPDSKLYTRAVKMVELGADLEEVMRECDLPRAEAELLLNLHAKAR</sequence>
<feature type="transmembrane region" description="Helical" evidence="2">
    <location>
        <begin position="12"/>
        <end position="29"/>
    </location>
</feature>
<dbReference type="InterPro" id="IPR021244">
    <property type="entry name" value="DUF2802"/>
</dbReference>
<dbReference type="Pfam" id="PF10975">
    <property type="entry name" value="DUF2802"/>
    <property type="match status" value="1"/>
</dbReference>
<evidence type="ECO:0000256" key="1">
    <source>
        <dbReference type="SAM" id="Coils"/>
    </source>
</evidence>
<accession>A0A418YGU4</accession>
<dbReference type="AlphaFoldDB" id="A0A418YGU4"/>
<keyword evidence="1" id="KW-0175">Coiled coil</keyword>
<keyword evidence="4" id="KW-1185">Reference proteome</keyword>
<evidence type="ECO:0000313" key="4">
    <source>
        <dbReference type="Proteomes" id="UP000283255"/>
    </source>
</evidence>
<keyword evidence="2" id="KW-0472">Membrane</keyword>
<keyword evidence="2" id="KW-1133">Transmembrane helix</keyword>
<evidence type="ECO:0000256" key="2">
    <source>
        <dbReference type="SAM" id="Phobius"/>
    </source>
</evidence>
<keyword evidence="2" id="KW-0812">Transmembrane</keyword>
<comment type="caution">
    <text evidence="3">The sequence shown here is derived from an EMBL/GenBank/DDBJ whole genome shotgun (WGS) entry which is preliminary data.</text>
</comment>
<gene>
    <name evidence="3" type="ORF">D1Z90_06685</name>
</gene>
<reference evidence="3 4" key="2">
    <citation type="submission" date="2019-01" db="EMBL/GenBank/DDBJ databases">
        <title>Motilimonas pumilus sp. nov., isolated from the gut of sea cucumber (Apostichopus japonicus).</title>
        <authorList>
            <person name="Wang F.-Q."/>
            <person name="Ren L.-H."/>
            <person name="Lin Y.-W."/>
            <person name="Sun G.-H."/>
            <person name="Du Z.-J."/>
            <person name="Zhao J.-X."/>
            <person name="Liu X.-J."/>
            <person name="Liu L.-J."/>
        </authorList>
    </citation>
    <scope>NUCLEOTIDE SEQUENCE [LARGE SCALE GENOMIC DNA]</scope>
    <source>
        <strain evidence="3 4">PLHSC7-2</strain>
    </source>
</reference>
<dbReference type="Proteomes" id="UP000283255">
    <property type="component" value="Unassembled WGS sequence"/>
</dbReference>
<feature type="coiled-coil region" evidence="1">
    <location>
        <begin position="29"/>
        <end position="56"/>
    </location>
</feature>
<protein>
    <submittedName>
        <fullName evidence="3">DUF2802 domain-containing protein</fullName>
    </submittedName>
</protein>
<name>A0A418YGU4_9GAMM</name>
<evidence type="ECO:0000313" key="3">
    <source>
        <dbReference type="EMBL" id="RJG49047.1"/>
    </source>
</evidence>
<reference evidence="3 4" key="1">
    <citation type="submission" date="2018-09" db="EMBL/GenBank/DDBJ databases">
        <authorList>
            <person name="Wang F."/>
        </authorList>
    </citation>
    <scope>NUCLEOTIDE SEQUENCE [LARGE SCALE GENOMIC DNA]</scope>
    <source>
        <strain evidence="3 4">PLHSC7-2</strain>
    </source>
</reference>